<dbReference type="SUPFAM" id="SSF52833">
    <property type="entry name" value="Thioredoxin-like"/>
    <property type="match status" value="1"/>
</dbReference>
<name>A0A3R8S513_9SPHN</name>
<dbReference type="GO" id="GO:0004364">
    <property type="term" value="F:glutathione transferase activity"/>
    <property type="evidence" value="ECO:0007669"/>
    <property type="project" value="UniProtKB-EC"/>
</dbReference>
<dbReference type="InterPro" id="IPR036249">
    <property type="entry name" value="Thioredoxin-like_sf"/>
</dbReference>
<dbReference type="InterPro" id="IPR004045">
    <property type="entry name" value="Glutathione_S-Trfase_N"/>
</dbReference>
<sequence length="208" mass="23125">MTIIVHHLNHSRSQRILWLLEELNLSYEICHHARDAVTNLAPEALLKMHPLGKSPLIEDDGKMIFESGAIVEYLCERHNGAHLVPARGTDAHIRYLEFMHFAEGSAMTPILLNLYTARLGDAAAPLHPRINQQLESHFAFMEDQLKATGWFVGDSLTGADIMMSFPAEAAVKMGRAANLPNLTAFVEKIHARQAYQAALQKGGPYAYA</sequence>
<dbReference type="PROSITE" id="PS50404">
    <property type="entry name" value="GST_NTER"/>
    <property type="match status" value="1"/>
</dbReference>
<comment type="catalytic activity">
    <reaction evidence="3">
        <text>RX + glutathione = an S-substituted glutathione + a halide anion + H(+)</text>
        <dbReference type="Rhea" id="RHEA:16437"/>
        <dbReference type="ChEBI" id="CHEBI:15378"/>
        <dbReference type="ChEBI" id="CHEBI:16042"/>
        <dbReference type="ChEBI" id="CHEBI:17792"/>
        <dbReference type="ChEBI" id="CHEBI:57925"/>
        <dbReference type="ChEBI" id="CHEBI:90779"/>
        <dbReference type="EC" id="2.5.1.18"/>
    </reaction>
</comment>
<evidence type="ECO:0000256" key="1">
    <source>
        <dbReference type="ARBA" id="ARBA00012452"/>
    </source>
</evidence>
<dbReference type="FunFam" id="3.40.30.10:FF:000156">
    <property type="entry name" value="Glutathione S-transferase 1"/>
    <property type="match status" value="1"/>
</dbReference>
<dbReference type="GO" id="GO:0005737">
    <property type="term" value="C:cytoplasm"/>
    <property type="evidence" value="ECO:0007669"/>
    <property type="project" value="UniProtKB-ARBA"/>
</dbReference>
<dbReference type="RefSeq" id="WP_125230018.1">
    <property type="nucleotide sequence ID" value="NZ_RWJI01000001.1"/>
</dbReference>
<feature type="domain" description="GST N-terminal" evidence="4">
    <location>
        <begin position="1"/>
        <end position="82"/>
    </location>
</feature>
<dbReference type="InterPro" id="IPR040079">
    <property type="entry name" value="Glutathione_S-Trfase"/>
</dbReference>
<dbReference type="Gene3D" id="1.20.1050.10">
    <property type="match status" value="1"/>
</dbReference>
<dbReference type="AlphaFoldDB" id="A0A3R8S513"/>
<dbReference type="Proteomes" id="UP000268553">
    <property type="component" value="Unassembled WGS sequence"/>
</dbReference>
<dbReference type="CDD" id="cd03046">
    <property type="entry name" value="GST_N_GTT1_like"/>
    <property type="match status" value="1"/>
</dbReference>
<organism evidence="5 6">
    <name type="scientific">Sphingorhabdus wooponensis</name>
    <dbReference type="NCBI Taxonomy" id="940136"/>
    <lineage>
        <taxon>Bacteria</taxon>
        <taxon>Pseudomonadati</taxon>
        <taxon>Pseudomonadota</taxon>
        <taxon>Alphaproteobacteria</taxon>
        <taxon>Sphingomonadales</taxon>
        <taxon>Sphingomonadaceae</taxon>
        <taxon>Sphingorhabdus</taxon>
    </lineage>
</organism>
<evidence type="ECO:0000313" key="5">
    <source>
        <dbReference type="EMBL" id="RRQ52002.1"/>
    </source>
</evidence>
<proteinExistence type="predicted"/>
<dbReference type="InterPro" id="IPR004046">
    <property type="entry name" value="GST_C"/>
</dbReference>
<accession>A0A3R8S513</accession>
<evidence type="ECO:0000259" key="4">
    <source>
        <dbReference type="PROSITE" id="PS50404"/>
    </source>
</evidence>
<keyword evidence="2 5" id="KW-0808">Transferase</keyword>
<protein>
    <recommendedName>
        <fullName evidence="1">glutathione transferase</fullName>
        <ecNumber evidence="1">2.5.1.18</ecNumber>
    </recommendedName>
</protein>
<evidence type="ECO:0000313" key="6">
    <source>
        <dbReference type="Proteomes" id="UP000268553"/>
    </source>
</evidence>
<dbReference type="EC" id="2.5.1.18" evidence="1"/>
<dbReference type="PANTHER" id="PTHR44051:SF9">
    <property type="entry name" value="GLUTATHIONE S-TRANSFERASE 1"/>
    <property type="match status" value="1"/>
</dbReference>
<comment type="caution">
    <text evidence="5">The sequence shown here is derived from an EMBL/GenBank/DDBJ whole genome shotgun (WGS) entry which is preliminary data.</text>
</comment>
<dbReference type="InterPro" id="IPR036282">
    <property type="entry name" value="Glutathione-S-Trfase_C_sf"/>
</dbReference>
<evidence type="ECO:0000256" key="3">
    <source>
        <dbReference type="ARBA" id="ARBA00047960"/>
    </source>
</evidence>
<dbReference type="PANTHER" id="PTHR44051">
    <property type="entry name" value="GLUTATHIONE S-TRANSFERASE-RELATED"/>
    <property type="match status" value="1"/>
</dbReference>
<evidence type="ECO:0000256" key="2">
    <source>
        <dbReference type="ARBA" id="ARBA00022679"/>
    </source>
</evidence>
<dbReference type="EMBL" id="RWJI01000001">
    <property type="protein sequence ID" value="RRQ52002.1"/>
    <property type="molecule type" value="Genomic_DNA"/>
</dbReference>
<dbReference type="SFLD" id="SFLDG01150">
    <property type="entry name" value="Main.1:_Beta-like"/>
    <property type="match status" value="1"/>
</dbReference>
<dbReference type="OrthoDB" id="9810080at2"/>
<reference evidence="5 6" key="1">
    <citation type="submission" date="2018-12" db="EMBL/GenBank/DDBJ databases">
        <authorList>
            <person name="Kim S.-J."/>
            <person name="Jung G.-Y."/>
        </authorList>
    </citation>
    <scope>NUCLEOTIDE SEQUENCE [LARGE SCALE GENOMIC DNA]</scope>
    <source>
        <strain evidence="5 6">03SU3-P</strain>
    </source>
</reference>
<dbReference type="CDD" id="cd03189">
    <property type="entry name" value="GST_C_GTT1_like"/>
    <property type="match status" value="1"/>
</dbReference>
<dbReference type="Gene3D" id="3.40.30.10">
    <property type="entry name" value="Glutaredoxin"/>
    <property type="match status" value="1"/>
</dbReference>
<dbReference type="SFLD" id="SFLDG00358">
    <property type="entry name" value="Main_(cytGST)"/>
    <property type="match status" value="1"/>
</dbReference>
<gene>
    <name evidence="5" type="ORF">D7D48_03775</name>
</gene>
<keyword evidence="6" id="KW-1185">Reference proteome</keyword>
<dbReference type="GO" id="GO:0004601">
    <property type="term" value="F:peroxidase activity"/>
    <property type="evidence" value="ECO:0007669"/>
    <property type="project" value="UniProtKB-ARBA"/>
</dbReference>
<dbReference type="SUPFAM" id="SSF47616">
    <property type="entry name" value="GST C-terminal domain-like"/>
    <property type="match status" value="1"/>
</dbReference>
<dbReference type="Pfam" id="PF14497">
    <property type="entry name" value="GST_C_3"/>
    <property type="match status" value="1"/>
</dbReference>
<dbReference type="Pfam" id="PF02798">
    <property type="entry name" value="GST_N"/>
    <property type="match status" value="1"/>
</dbReference>
<dbReference type="SFLD" id="SFLDS00019">
    <property type="entry name" value="Glutathione_Transferase_(cytos"/>
    <property type="match status" value="1"/>
</dbReference>